<sequence>MNEKRADCIFNGSEYCRLVRICSRCDVGKLDPELEKVLLDDIEHKLATFPQQTRDMAQGDLCRLCKGETREADCYAVVELARPESGSDMITSFAPALVPVCKKCRGRYSFSRNAGWIMASLFTLAMLIVLSVTAIREFFVGISPLTLPGLLAASAALGYLIGHLIGRIGRAGVNMHIMSLDELKAARAAGWEPVFASGKEPKVLFSYEALPDIAELLKKRIDTHQA</sequence>
<keyword evidence="1" id="KW-1133">Transmembrane helix</keyword>
<protein>
    <submittedName>
        <fullName evidence="2">Uncharacterized protein</fullName>
    </submittedName>
</protein>
<proteinExistence type="predicted"/>
<name>A0A645DWT8_9ZZZZ</name>
<organism evidence="2">
    <name type="scientific">bioreactor metagenome</name>
    <dbReference type="NCBI Taxonomy" id="1076179"/>
    <lineage>
        <taxon>unclassified sequences</taxon>
        <taxon>metagenomes</taxon>
        <taxon>ecological metagenomes</taxon>
    </lineage>
</organism>
<keyword evidence="1" id="KW-0812">Transmembrane</keyword>
<dbReference type="EMBL" id="VSSQ01040686">
    <property type="protein sequence ID" value="MPM93990.1"/>
    <property type="molecule type" value="Genomic_DNA"/>
</dbReference>
<keyword evidence="1" id="KW-0472">Membrane</keyword>
<evidence type="ECO:0000313" key="2">
    <source>
        <dbReference type="EMBL" id="MPM93990.1"/>
    </source>
</evidence>
<reference evidence="2" key="1">
    <citation type="submission" date="2019-08" db="EMBL/GenBank/DDBJ databases">
        <authorList>
            <person name="Kucharzyk K."/>
            <person name="Murdoch R.W."/>
            <person name="Higgins S."/>
            <person name="Loffler F."/>
        </authorList>
    </citation>
    <scope>NUCLEOTIDE SEQUENCE</scope>
</reference>
<feature type="transmembrane region" description="Helical" evidence="1">
    <location>
        <begin position="147"/>
        <end position="166"/>
    </location>
</feature>
<comment type="caution">
    <text evidence="2">The sequence shown here is derived from an EMBL/GenBank/DDBJ whole genome shotgun (WGS) entry which is preliminary data.</text>
</comment>
<gene>
    <name evidence="2" type="ORF">SDC9_141132</name>
</gene>
<feature type="transmembrane region" description="Helical" evidence="1">
    <location>
        <begin position="115"/>
        <end position="135"/>
    </location>
</feature>
<dbReference type="AlphaFoldDB" id="A0A645DWT8"/>
<evidence type="ECO:0000256" key="1">
    <source>
        <dbReference type="SAM" id="Phobius"/>
    </source>
</evidence>
<accession>A0A645DWT8</accession>